<dbReference type="PANTHER" id="PTHR48033">
    <property type="entry name" value="RNA-BINDING (RRM/RBD/RNP MOTIFS) FAMILY PROTEIN"/>
    <property type="match status" value="1"/>
</dbReference>
<protein>
    <recommendedName>
        <fullName evidence="10">RRM domain-containing protein</fullName>
    </recommendedName>
</protein>
<keyword evidence="3" id="KW-0677">Repeat</keyword>
<sequence>MFQMSDTTQNAGGDVEDVKTEGKETENGTEIGNGNGNGSGQEHRKDSGNGNGTEEHIPLSDAPHSEFVIVADASGEPMEIPTNEDNTMFMTTLQASFPGATGLKYKNPKTGASRAVVVDPRGTRLLPPQDGWEGKVFAVIIPTGRGAESSAKRRKAGSEGESDSDGEGTQRKRGATEADAVKQPVDLIVLGVNYKTTDEAFKEYFNTFGTVVFAEIKRTAEGTSKGFGFVRMSTLEEQDKVVQNTNHMLDGRRCDVKVPDPRGSFGSQRAPITKIFVGRLTDKVTEANLQDFFNEKAKAINSGATVRIVHFSRELYHSLQVTDVFVPKPFRGFAFVSFSHSECADKISKQGNYLIEGVSVAVSLAVPRDEVQHGRGVMNDYGYSYGYGKGGSRDAGFGYGGSDKFSRYPSPNVFGSNAARDGWGGQPSRGNSGGPWRGLPMGRGDDGMKSHGGSGREGGRYGNSASGRRSPYEGGRMDRMERGRDRGRERDRDRDNHSANAPAFSTDMGRALSGPGPASSAIIPGLGSHAAASPMQSMQGTPYSHSRSAYAPSSPPPHNPYGPSTHSHVYSQQPYSPQPSSGPRSMQGTGSARHDSYQGTTGASTIANGLDALNLGNQNSEFLSVLSQFYHTLRGNYAAQEKWKS</sequence>
<keyword evidence="8" id="KW-0694">RNA-binding</keyword>
<dbReference type="GO" id="GO:0000785">
    <property type="term" value="C:chromatin"/>
    <property type="evidence" value="ECO:0007669"/>
    <property type="project" value="TreeGrafter"/>
</dbReference>
<keyword evidence="5" id="KW-0804">Transcription</keyword>
<evidence type="ECO:0000256" key="5">
    <source>
        <dbReference type="ARBA" id="ARBA00023163"/>
    </source>
</evidence>
<evidence type="ECO:0000256" key="2">
    <source>
        <dbReference type="ARBA" id="ARBA00022664"/>
    </source>
</evidence>
<dbReference type="GO" id="GO:0006397">
    <property type="term" value="P:mRNA processing"/>
    <property type="evidence" value="ECO:0007669"/>
    <property type="project" value="UniProtKB-KW"/>
</dbReference>
<comment type="caution">
    <text evidence="11">The sequence shown here is derived from an EMBL/GenBank/DDBJ whole genome shotgun (WGS) entry which is preliminary data.</text>
</comment>
<keyword evidence="7" id="KW-0539">Nucleus</keyword>
<feature type="domain" description="RRM" evidence="10">
    <location>
        <begin position="273"/>
        <end position="367"/>
    </location>
</feature>
<dbReference type="PANTHER" id="PTHR48033:SF9">
    <property type="entry name" value="TAR DNA-BINDING PROTEIN 43"/>
    <property type="match status" value="1"/>
</dbReference>
<dbReference type="InterPro" id="IPR035979">
    <property type="entry name" value="RBD_domain_sf"/>
</dbReference>
<reference evidence="11 12" key="1">
    <citation type="journal article" date="2017" name="Curr. Biol.">
        <title>Genome architecture and evolution of a unichromosomal asexual nematode.</title>
        <authorList>
            <person name="Fradin H."/>
            <person name="Zegar C."/>
            <person name="Gutwein M."/>
            <person name="Lucas J."/>
            <person name="Kovtun M."/>
            <person name="Corcoran D."/>
            <person name="Baugh L.R."/>
            <person name="Kiontke K."/>
            <person name="Gunsalus K."/>
            <person name="Fitch D.H."/>
            <person name="Piano F."/>
        </authorList>
    </citation>
    <scope>NUCLEOTIDE SEQUENCE [LARGE SCALE GENOMIC DNA]</scope>
    <source>
        <strain evidence="11">PF1309</strain>
    </source>
</reference>
<dbReference type="EMBL" id="LIAE01006417">
    <property type="protein sequence ID" value="PAV89931.1"/>
    <property type="molecule type" value="Genomic_DNA"/>
</dbReference>
<feature type="domain" description="RRM" evidence="10">
    <location>
        <begin position="185"/>
        <end position="261"/>
    </location>
</feature>
<evidence type="ECO:0000256" key="9">
    <source>
        <dbReference type="SAM" id="MobiDB-lite"/>
    </source>
</evidence>
<dbReference type="Gene3D" id="3.30.70.330">
    <property type="match status" value="2"/>
</dbReference>
<keyword evidence="6" id="KW-0508">mRNA splicing</keyword>
<dbReference type="SMART" id="SM00360">
    <property type="entry name" value="RRM"/>
    <property type="match status" value="2"/>
</dbReference>
<feature type="region of interest" description="Disordered" evidence="9">
    <location>
        <begin position="147"/>
        <end position="178"/>
    </location>
</feature>
<evidence type="ECO:0000256" key="8">
    <source>
        <dbReference type="PROSITE-ProRule" id="PRU00176"/>
    </source>
</evidence>
<accession>A0A2A2LUP0</accession>
<dbReference type="GO" id="GO:0003723">
    <property type="term" value="F:RNA binding"/>
    <property type="evidence" value="ECO:0007669"/>
    <property type="project" value="UniProtKB-UniRule"/>
</dbReference>
<gene>
    <name evidence="11" type="ORF">WR25_15245</name>
</gene>
<dbReference type="SUPFAM" id="SSF54928">
    <property type="entry name" value="RNA-binding domain, RBD"/>
    <property type="match status" value="2"/>
</dbReference>
<dbReference type="Pfam" id="PF18694">
    <property type="entry name" value="TDP-43_N"/>
    <property type="match status" value="1"/>
</dbReference>
<dbReference type="InterPro" id="IPR012677">
    <property type="entry name" value="Nucleotide-bd_a/b_plait_sf"/>
</dbReference>
<name>A0A2A2LUP0_9BILA</name>
<dbReference type="STRING" id="2018661.A0A2A2LUP0"/>
<dbReference type="Proteomes" id="UP000218231">
    <property type="component" value="Unassembled WGS sequence"/>
</dbReference>
<feature type="compositionally biased region" description="Low complexity" evidence="9">
    <location>
        <begin position="542"/>
        <end position="552"/>
    </location>
</feature>
<feature type="compositionally biased region" description="Polar residues" evidence="9">
    <location>
        <begin position="1"/>
        <end position="11"/>
    </location>
</feature>
<dbReference type="CDD" id="cd19609">
    <property type="entry name" value="NTD_TDP-43"/>
    <property type="match status" value="1"/>
</dbReference>
<feature type="region of interest" description="Disordered" evidence="9">
    <location>
        <begin position="1"/>
        <end position="64"/>
    </location>
</feature>
<evidence type="ECO:0000313" key="11">
    <source>
        <dbReference type="EMBL" id="PAV89931.1"/>
    </source>
</evidence>
<evidence type="ECO:0000256" key="6">
    <source>
        <dbReference type="ARBA" id="ARBA00023187"/>
    </source>
</evidence>
<keyword evidence="4" id="KW-0805">Transcription regulation</keyword>
<proteinExistence type="predicted"/>
<evidence type="ECO:0000256" key="7">
    <source>
        <dbReference type="ARBA" id="ARBA00023242"/>
    </source>
</evidence>
<keyword evidence="12" id="KW-1185">Reference proteome</keyword>
<evidence type="ECO:0000256" key="1">
    <source>
        <dbReference type="ARBA" id="ARBA00004123"/>
    </source>
</evidence>
<keyword evidence="2" id="KW-0507">mRNA processing</keyword>
<feature type="compositionally biased region" description="Basic and acidic residues" evidence="9">
    <location>
        <begin position="41"/>
        <end position="58"/>
    </location>
</feature>
<dbReference type="GO" id="GO:0010468">
    <property type="term" value="P:regulation of gene expression"/>
    <property type="evidence" value="ECO:0007669"/>
    <property type="project" value="TreeGrafter"/>
</dbReference>
<evidence type="ECO:0000256" key="4">
    <source>
        <dbReference type="ARBA" id="ARBA00023015"/>
    </source>
</evidence>
<feature type="compositionally biased region" description="Basic and acidic residues" evidence="9">
    <location>
        <begin position="475"/>
        <end position="497"/>
    </location>
</feature>
<evidence type="ECO:0000256" key="3">
    <source>
        <dbReference type="ARBA" id="ARBA00022737"/>
    </source>
</evidence>
<organism evidence="11 12">
    <name type="scientific">Diploscapter pachys</name>
    <dbReference type="NCBI Taxonomy" id="2018661"/>
    <lineage>
        <taxon>Eukaryota</taxon>
        <taxon>Metazoa</taxon>
        <taxon>Ecdysozoa</taxon>
        <taxon>Nematoda</taxon>
        <taxon>Chromadorea</taxon>
        <taxon>Rhabditida</taxon>
        <taxon>Rhabditina</taxon>
        <taxon>Rhabditomorpha</taxon>
        <taxon>Rhabditoidea</taxon>
        <taxon>Rhabditidae</taxon>
        <taxon>Diploscapter</taxon>
    </lineage>
</organism>
<dbReference type="InterPro" id="IPR000504">
    <property type="entry name" value="RRM_dom"/>
</dbReference>
<dbReference type="Pfam" id="PF00076">
    <property type="entry name" value="RRM_1"/>
    <property type="match status" value="1"/>
</dbReference>
<evidence type="ECO:0000259" key="10">
    <source>
        <dbReference type="PROSITE" id="PS50102"/>
    </source>
</evidence>
<dbReference type="InterPro" id="IPR041105">
    <property type="entry name" value="TDP-43_N"/>
</dbReference>
<dbReference type="PROSITE" id="PS50102">
    <property type="entry name" value="RRM"/>
    <property type="match status" value="2"/>
</dbReference>
<feature type="compositionally biased region" description="Gly residues" evidence="9">
    <location>
        <begin position="422"/>
        <end position="436"/>
    </location>
</feature>
<dbReference type="GO" id="GO:0008380">
    <property type="term" value="P:RNA splicing"/>
    <property type="evidence" value="ECO:0007669"/>
    <property type="project" value="UniProtKB-KW"/>
</dbReference>
<feature type="region of interest" description="Disordered" evidence="9">
    <location>
        <begin position="416"/>
        <end position="603"/>
    </location>
</feature>
<dbReference type="GO" id="GO:0005654">
    <property type="term" value="C:nucleoplasm"/>
    <property type="evidence" value="ECO:0007669"/>
    <property type="project" value="TreeGrafter"/>
</dbReference>
<feature type="compositionally biased region" description="Low complexity" evidence="9">
    <location>
        <begin position="570"/>
        <end position="581"/>
    </location>
</feature>
<feature type="compositionally biased region" description="Basic and acidic residues" evidence="9">
    <location>
        <begin position="16"/>
        <end position="26"/>
    </location>
</feature>
<dbReference type="OrthoDB" id="2020831at2759"/>
<feature type="compositionally biased region" description="Basic and acidic residues" evidence="9">
    <location>
        <begin position="168"/>
        <end position="178"/>
    </location>
</feature>
<evidence type="ECO:0000313" key="12">
    <source>
        <dbReference type="Proteomes" id="UP000218231"/>
    </source>
</evidence>
<dbReference type="AlphaFoldDB" id="A0A2A2LUP0"/>
<comment type="subcellular location">
    <subcellularLocation>
        <location evidence="1">Nucleus</location>
    </subcellularLocation>
</comment>